<proteinExistence type="predicted"/>
<gene>
    <name evidence="2" type="ORF">C4S77_03565</name>
</gene>
<protein>
    <recommendedName>
        <fullName evidence="1">DUF6268 domain-containing protein</fullName>
    </recommendedName>
</protein>
<name>A0A2S8AFB6_9FLAO</name>
<sequence length="318" mass="35496">MEYKLMKIVTISFFIIVFGNNGYAQIEIKSEYITSSKFKDADGNKLGGKGDLKTIDGSVQVPISIKMNENNKPKAWAVALSGTYASLGNENLSKIYSESEILNAQVGLIHIRPLNDKWSMMALLGVGIFTSDLDKISGKAILGQGGVLFIRHAKQNLDWGVGVALNNALGYPMIFPSFYLDWRLDGKYQFNLSMYNSFKIGVTTQFNDKFKLGLIGEFKGLMSAVNKDGKDMYFVTQYGYLGLQPEFLLGKSLSIPITIGVSMSREVYYKDRTIKAFFDDDKSISYDNNGFNKIESDKHPSFGVSAYGSIGLKYKFQR</sequence>
<dbReference type="EMBL" id="PSZM01000024">
    <property type="protein sequence ID" value="PQL94251.1"/>
    <property type="molecule type" value="Genomic_DNA"/>
</dbReference>
<evidence type="ECO:0000259" key="1">
    <source>
        <dbReference type="Pfam" id="PF19783"/>
    </source>
</evidence>
<reference evidence="2 3" key="1">
    <citation type="submission" date="2018-02" db="EMBL/GenBank/DDBJ databases">
        <title>Genome sequences of Apibacter spp., gut symbionts of Asian honey bees.</title>
        <authorList>
            <person name="Kwong W.K."/>
            <person name="Steele M.I."/>
            <person name="Moran N.A."/>
        </authorList>
    </citation>
    <scope>NUCLEOTIDE SEQUENCE [LARGE SCALE GENOMIC DNA]</scope>
    <source>
        <strain evidence="3">wkB301</strain>
    </source>
</reference>
<dbReference type="RefSeq" id="WP_105246118.1">
    <property type="nucleotide sequence ID" value="NZ_PSZM01000024.1"/>
</dbReference>
<dbReference type="Pfam" id="PF19783">
    <property type="entry name" value="DUF6268"/>
    <property type="match status" value="1"/>
</dbReference>
<organism evidence="2 3">
    <name type="scientific">Apibacter adventoris</name>
    <dbReference type="NCBI Taxonomy" id="1679466"/>
    <lineage>
        <taxon>Bacteria</taxon>
        <taxon>Pseudomonadati</taxon>
        <taxon>Bacteroidota</taxon>
        <taxon>Flavobacteriia</taxon>
        <taxon>Flavobacteriales</taxon>
        <taxon>Weeksellaceae</taxon>
        <taxon>Apibacter</taxon>
    </lineage>
</organism>
<dbReference type="Proteomes" id="UP000238042">
    <property type="component" value="Unassembled WGS sequence"/>
</dbReference>
<dbReference type="AlphaFoldDB" id="A0A2S8AFB6"/>
<evidence type="ECO:0000313" key="3">
    <source>
        <dbReference type="Proteomes" id="UP000238042"/>
    </source>
</evidence>
<dbReference type="OrthoDB" id="665720at2"/>
<feature type="domain" description="DUF6268" evidence="1">
    <location>
        <begin position="21"/>
        <end position="315"/>
    </location>
</feature>
<evidence type="ECO:0000313" key="2">
    <source>
        <dbReference type="EMBL" id="PQL94251.1"/>
    </source>
</evidence>
<comment type="caution">
    <text evidence="2">The sequence shown here is derived from an EMBL/GenBank/DDBJ whole genome shotgun (WGS) entry which is preliminary data.</text>
</comment>
<accession>A0A2S8AFB6</accession>
<keyword evidence="3" id="KW-1185">Reference proteome</keyword>
<dbReference type="InterPro" id="IPR046235">
    <property type="entry name" value="DUF6268"/>
</dbReference>